<feature type="compositionally biased region" description="Basic residues" evidence="1">
    <location>
        <begin position="11"/>
        <end position="21"/>
    </location>
</feature>
<evidence type="ECO:0000256" key="1">
    <source>
        <dbReference type="SAM" id="MobiDB-lite"/>
    </source>
</evidence>
<organism evidence="4 5">
    <name type="scientific">Pseudoalteromonas aurantia 208</name>
    <dbReference type="NCBI Taxonomy" id="1314867"/>
    <lineage>
        <taxon>Bacteria</taxon>
        <taxon>Pseudomonadati</taxon>
        <taxon>Pseudomonadota</taxon>
        <taxon>Gammaproteobacteria</taxon>
        <taxon>Alteromonadales</taxon>
        <taxon>Pseudoalteromonadaceae</taxon>
        <taxon>Pseudoalteromonas</taxon>
    </lineage>
</organism>
<feature type="domain" description="SPOR" evidence="3">
    <location>
        <begin position="103"/>
        <end position="183"/>
    </location>
</feature>
<gene>
    <name evidence="4" type="ORF">PAUR_a3611</name>
</gene>
<feature type="region of interest" description="Disordered" evidence="1">
    <location>
        <begin position="1"/>
        <end position="25"/>
    </location>
</feature>
<evidence type="ECO:0000313" key="5">
    <source>
        <dbReference type="Proteomes" id="UP000615755"/>
    </source>
</evidence>
<dbReference type="InterPro" id="IPR052521">
    <property type="entry name" value="Cell_div_SPOR-domain"/>
</dbReference>
<comment type="caution">
    <text evidence="4">The sequence shown here is derived from an EMBL/GenBank/DDBJ whole genome shotgun (WGS) entry which is preliminary data.</text>
</comment>
<dbReference type="EMBL" id="AQGV01000010">
    <property type="protein sequence ID" value="MBE0366580.1"/>
    <property type="molecule type" value="Genomic_DNA"/>
</dbReference>
<name>A0ABR9E6G2_9GAMM</name>
<dbReference type="RefSeq" id="WP_192506099.1">
    <property type="nucleotide sequence ID" value="NZ_AQGV01000010.1"/>
</dbReference>
<dbReference type="SUPFAM" id="SSF110997">
    <property type="entry name" value="Sporulation related repeat"/>
    <property type="match status" value="1"/>
</dbReference>
<feature type="transmembrane region" description="Helical" evidence="2">
    <location>
        <begin position="31"/>
        <end position="53"/>
    </location>
</feature>
<protein>
    <recommendedName>
        <fullName evidence="3">SPOR domain-containing protein</fullName>
    </recommendedName>
</protein>
<dbReference type="Proteomes" id="UP000615755">
    <property type="component" value="Unassembled WGS sequence"/>
</dbReference>
<keyword evidence="2" id="KW-1133">Transmembrane helix</keyword>
<keyword evidence="2" id="KW-0812">Transmembrane</keyword>
<keyword evidence="5" id="KW-1185">Reference proteome</keyword>
<evidence type="ECO:0000313" key="4">
    <source>
        <dbReference type="EMBL" id="MBE0366580.1"/>
    </source>
</evidence>
<reference evidence="4 5" key="1">
    <citation type="submission" date="2015-03" db="EMBL/GenBank/DDBJ databases">
        <title>Genome sequence of Pseudoalteromonas aurantia.</title>
        <authorList>
            <person name="Xie B.-B."/>
            <person name="Rong J.-C."/>
            <person name="Qin Q.-L."/>
            <person name="Zhang Y.-Z."/>
        </authorList>
    </citation>
    <scope>NUCLEOTIDE SEQUENCE [LARGE SCALE GENOMIC DNA]</scope>
    <source>
        <strain evidence="4 5">208</strain>
    </source>
</reference>
<dbReference type="InterPro" id="IPR036680">
    <property type="entry name" value="SPOR-like_sf"/>
</dbReference>
<proteinExistence type="predicted"/>
<evidence type="ECO:0000259" key="3">
    <source>
        <dbReference type="PROSITE" id="PS51724"/>
    </source>
</evidence>
<dbReference type="Gene3D" id="3.30.70.1070">
    <property type="entry name" value="Sporulation related repeat"/>
    <property type="match status" value="1"/>
</dbReference>
<dbReference type="InterPro" id="IPR007730">
    <property type="entry name" value="SPOR-like_dom"/>
</dbReference>
<accession>A0ABR9E6G2</accession>
<keyword evidence="2" id="KW-0472">Membrane</keyword>
<sequence length="183" mass="21014">MAQHDYINRQPKTRQSAKNKKNAQVSQRKPFPVFLSIAAVILITGFTYGLWYIKTNADPEQVNQAQMPKTVAKKIDTAPEKPRDPEFLEEIRNHEVKVDVKEIKRNGPYQMQCASLRTYPEAEALKAKMAFAGLIAEIKRTEGNNGVWYRVRLGPYDSKRKAESDKNKLKRIHIIGCAIWGWT</sequence>
<dbReference type="PROSITE" id="PS51724">
    <property type="entry name" value="SPOR"/>
    <property type="match status" value="1"/>
</dbReference>
<dbReference type="PANTHER" id="PTHR38687">
    <property type="entry name" value="CELL DIVISION PROTEIN DEDD-RELATED"/>
    <property type="match status" value="1"/>
</dbReference>
<dbReference type="PANTHER" id="PTHR38687:SF2">
    <property type="entry name" value="CELL DIVISION PROTEIN FTSN"/>
    <property type="match status" value="1"/>
</dbReference>
<evidence type="ECO:0000256" key="2">
    <source>
        <dbReference type="SAM" id="Phobius"/>
    </source>
</evidence>
<dbReference type="Pfam" id="PF05036">
    <property type="entry name" value="SPOR"/>
    <property type="match status" value="1"/>
</dbReference>